<accession>A0ABV8HF96</accession>
<dbReference type="InterPro" id="IPR037171">
    <property type="entry name" value="NagB/RpiA_transferase-like"/>
</dbReference>
<dbReference type="Gene3D" id="3.40.50.1360">
    <property type="match status" value="1"/>
</dbReference>
<dbReference type="InterPro" id="IPR004547">
    <property type="entry name" value="Glucosamine6P_isomerase"/>
</dbReference>
<reference evidence="3" key="1">
    <citation type="journal article" date="2019" name="Int. J. Syst. Evol. Microbiol.">
        <title>The Global Catalogue of Microorganisms (GCM) 10K type strain sequencing project: providing services to taxonomists for standard genome sequencing and annotation.</title>
        <authorList>
            <consortium name="The Broad Institute Genomics Platform"/>
            <consortium name="The Broad Institute Genome Sequencing Center for Infectious Disease"/>
            <person name="Wu L."/>
            <person name="Ma J."/>
        </authorList>
    </citation>
    <scope>NUCLEOTIDE SEQUENCE [LARGE SCALE GENOMIC DNA]</scope>
    <source>
        <strain evidence="3">CECT 9128</strain>
    </source>
</reference>
<dbReference type="Proteomes" id="UP001595793">
    <property type="component" value="Unassembled WGS sequence"/>
</dbReference>
<dbReference type="EMBL" id="JBHSAS010000033">
    <property type="protein sequence ID" value="MFC4029604.1"/>
    <property type="molecule type" value="Genomic_DNA"/>
</dbReference>
<evidence type="ECO:0000259" key="1">
    <source>
        <dbReference type="Pfam" id="PF01182"/>
    </source>
</evidence>
<dbReference type="PANTHER" id="PTHR11280">
    <property type="entry name" value="GLUCOSAMINE-6-PHOSPHATE ISOMERASE"/>
    <property type="match status" value="1"/>
</dbReference>
<dbReference type="EC" id="3.1.1.31" evidence="2"/>
<comment type="caution">
    <text evidence="2">The sequence shown here is derived from an EMBL/GenBank/DDBJ whole genome shotgun (WGS) entry which is preliminary data.</text>
</comment>
<keyword evidence="3" id="KW-1185">Reference proteome</keyword>
<sequence length="256" mass="28621">MLESSKDIHVFTTAKLAGSNAGIQVERHIEELQEKKDSIRIVFAAAPSQDAMLAYLSKSERIRWDKIVAFNMDEYIGLSSEAPETFAHYLETHLFSKVKLKEKHTINAEASIEEEINRYSRLIQDAPIDIVCLGIGENGHIAFNDPPVANFNDPLILKEVNLDSSCRMQQVNDGCFSSIDAVPQRALTLTIPVLFSGERLFCVVVGEKKSQAVKDTFAGVNTWCPASILTTHKKCEFFFDTAAFKELAKVKTVYDN</sequence>
<keyword evidence="2" id="KW-0378">Hydrolase</keyword>
<evidence type="ECO:0000313" key="2">
    <source>
        <dbReference type="EMBL" id="MFC4029604.1"/>
    </source>
</evidence>
<gene>
    <name evidence="2" type="ORF">ACFOS1_19460</name>
</gene>
<organism evidence="2 3">
    <name type="scientific">Zunongwangia endophytica</name>
    <dbReference type="NCBI Taxonomy" id="1808945"/>
    <lineage>
        <taxon>Bacteria</taxon>
        <taxon>Pseudomonadati</taxon>
        <taxon>Bacteroidota</taxon>
        <taxon>Flavobacteriia</taxon>
        <taxon>Flavobacteriales</taxon>
        <taxon>Flavobacteriaceae</taxon>
        <taxon>Zunongwangia</taxon>
    </lineage>
</organism>
<feature type="domain" description="Glucosamine/galactosamine-6-phosphate isomerase" evidence="1">
    <location>
        <begin position="21"/>
        <end position="231"/>
    </location>
</feature>
<dbReference type="SUPFAM" id="SSF100950">
    <property type="entry name" value="NagB/RpiA/CoA transferase-like"/>
    <property type="match status" value="1"/>
</dbReference>
<dbReference type="GO" id="GO:0017057">
    <property type="term" value="F:6-phosphogluconolactonase activity"/>
    <property type="evidence" value="ECO:0007669"/>
    <property type="project" value="UniProtKB-EC"/>
</dbReference>
<name>A0ABV8HF96_9FLAO</name>
<dbReference type="Pfam" id="PF01182">
    <property type="entry name" value="Glucosamine_iso"/>
    <property type="match status" value="1"/>
</dbReference>
<dbReference type="CDD" id="cd01399">
    <property type="entry name" value="GlcN6P_deaminase"/>
    <property type="match status" value="1"/>
</dbReference>
<proteinExistence type="predicted"/>
<dbReference type="PANTHER" id="PTHR11280:SF6">
    <property type="entry name" value="GLUCOSAMINE-6-PHOSPHATE ISOMERASE NAGB"/>
    <property type="match status" value="1"/>
</dbReference>
<dbReference type="InterPro" id="IPR006148">
    <property type="entry name" value="Glc/Gal-6P_isomerase"/>
</dbReference>
<protein>
    <submittedName>
        <fullName evidence="2">6-phosphogluconolactonase</fullName>
        <ecNumber evidence="2">3.1.1.31</ecNumber>
    </submittedName>
</protein>
<evidence type="ECO:0000313" key="3">
    <source>
        <dbReference type="Proteomes" id="UP001595793"/>
    </source>
</evidence>
<dbReference type="RefSeq" id="WP_290230786.1">
    <property type="nucleotide sequence ID" value="NZ_JAUFPZ010000002.1"/>
</dbReference>